<evidence type="ECO:0000313" key="3">
    <source>
        <dbReference type="Proteomes" id="UP000001603"/>
    </source>
</evidence>
<dbReference type="Proteomes" id="UP000001603">
    <property type="component" value="Unassembled WGS sequence"/>
</dbReference>
<reference evidence="2 3" key="1">
    <citation type="journal article" date="2009" name="Proc. Natl. Acad. Sci. U.S.A.">
        <title>The genomic basis of trophic strategy in marine bacteria.</title>
        <authorList>
            <person name="Lauro F.M."/>
            <person name="McDougald D."/>
            <person name="Thomas T."/>
            <person name="Williams T.J."/>
            <person name="Egan S."/>
            <person name="Rice S."/>
            <person name="DeMaere M.Z."/>
            <person name="Ting L."/>
            <person name="Ertan H."/>
            <person name="Johnson J."/>
            <person name="Ferriera S."/>
            <person name="Lapidus A."/>
            <person name="Anderson I."/>
            <person name="Kyrpides N."/>
            <person name="Munk A.C."/>
            <person name="Detter C."/>
            <person name="Han C.S."/>
            <person name="Brown M.V."/>
            <person name="Robb F.T."/>
            <person name="Kjelleberg S."/>
            <person name="Cavicchioli R."/>
        </authorList>
    </citation>
    <scope>NUCLEOTIDE SEQUENCE [LARGE SCALE GENOMIC DNA]</scope>
    <source>
        <strain evidence="2 3">S14</strain>
    </source>
</reference>
<accession>Q1ZJS5</accession>
<gene>
    <name evidence="2" type="ORF">VAS14_00221</name>
</gene>
<dbReference type="OrthoDB" id="8448784at2"/>
<dbReference type="RefSeq" id="WP_005363286.1">
    <property type="nucleotide sequence ID" value="NZ_AAOJ01000020.1"/>
</dbReference>
<dbReference type="InterPro" id="IPR011090">
    <property type="entry name" value="Integr_conj_element_PFL4709"/>
</dbReference>
<evidence type="ECO:0000313" key="2">
    <source>
        <dbReference type="EMBL" id="EAS62447.1"/>
    </source>
</evidence>
<dbReference type="EMBL" id="AAOJ01000020">
    <property type="protein sequence ID" value="EAS62447.1"/>
    <property type="molecule type" value="Genomic_DNA"/>
</dbReference>
<evidence type="ECO:0000256" key="1">
    <source>
        <dbReference type="SAM" id="SignalP"/>
    </source>
</evidence>
<comment type="caution">
    <text evidence="2">The sequence shown here is derived from an EMBL/GenBank/DDBJ whole genome shotgun (WGS) entry which is preliminary data.</text>
</comment>
<feature type="signal peptide" evidence="1">
    <location>
        <begin position="1"/>
        <end position="18"/>
    </location>
</feature>
<evidence type="ECO:0008006" key="4">
    <source>
        <dbReference type="Google" id="ProtNLM"/>
    </source>
</evidence>
<organism evidence="2 3">
    <name type="scientific">Photobacterium angustum (strain S14 / CCUG 15956)</name>
    <name type="common">Vibrio sp. (strain S14 / CCUG 15956)</name>
    <dbReference type="NCBI Taxonomy" id="314292"/>
    <lineage>
        <taxon>Bacteria</taxon>
        <taxon>Pseudomonadati</taxon>
        <taxon>Pseudomonadota</taxon>
        <taxon>Gammaproteobacteria</taxon>
        <taxon>Vibrionales</taxon>
        <taxon>Vibrionaceae</taxon>
        <taxon>Photobacterium</taxon>
    </lineage>
</organism>
<protein>
    <recommendedName>
        <fullName evidence="4">DUF1525 domain-containing protein</fullName>
    </recommendedName>
</protein>
<name>Q1ZJS5_PHOAS</name>
<feature type="chain" id="PRO_5004198413" description="DUF1525 domain-containing protein" evidence="1">
    <location>
        <begin position="19"/>
        <end position="147"/>
    </location>
</feature>
<keyword evidence="1" id="KW-0732">Signal</keyword>
<sequence>MMRLTLFSALLISTSVYSASTIEIFAANELLSDQGQQYFDIDELKRATKASVEVYNVQALENAELRVSQGLPADAKEAEKIARKRMASKEYRDDFLAIKKAVPGVLKVATYQIKKIPAFVFDHEFIVYGTTPIDALNQYKKFKRTRQ</sequence>
<dbReference type="AlphaFoldDB" id="Q1ZJS5"/>
<dbReference type="Pfam" id="PF07511">
    <property type="entry name" value="DUF1525"/>
    <property type="match status" value="1"/>
</dbReference>
<proteinExistence type="predicted"/>
<dbReference type="HOGENOM" id="CLU_1766286_0_0_6"/>